<feature type="transmembrane region" description="Helical" evidence="1">
    <location>
        <begin position="346"/>
        <end position="368"/>
    </location>
</feature>
<proteinExistence type="predicted"/>
<accession>K6ZKV7</accession>
<feature type="transmembrane region" description="Helical" evidence="1">
    <location>
        <begin position="281"/>
        <end position="300"/>
    </location>
</feature>
<dbReference type="EMBL" id="BAEQ01000045">
    <property type="protein sequence ID" value="GAC29523.1"/>
    <property type="molecule type" value="Genomic_DNA"/>
</dbReference>
<sequence length="398" mass="42870">MLSAKTTLPTLLNTLGAPSWMLGLLVPLRESGSLLPQALISDWLITKHSRRLPWIVSMLTQAFFIAMMIFVPLFVLPLFMDQASRGYALSCGLLVLVALTGLSLARAMTSLTMKDIQAGHLDKGKRGNVVGIAATAAGVLSLLFAVFTLFSGKMDEQVILIIAVLCVAAMLVSVLTLKNLETKVEGRRCDGDNATKENLTAAKIKSYIATFSGQLGLFILVRSCFVHTALIAPFYIIWASSLSSHNGLITLPGFIIAQASASILSSYTWGTLSDHNAKLTMQLGALLVLLVCLATVFIIQFELTQFIYSIWFVVGYFLISVGHNGARSGRKIYALDIKEGANRTEFIGKANTAIGAVILLLGAFYAILTFAGNLILFSVIALGLIIGLLLSTSMKNEK</sequence>
<keyword evidence="1" id="KW-0812">Transmembrane</keyword>
<evidence type="ECO:0000256" key="1">
    <source>
        <dbReference type="SAM" id="Phobius"/>
    </source>
</evidence>
<gene>
    <name evidence="2" type="ORF">GPAL_2669</name>
</gene>
<evidence type="ECO:0000313" key="2">
    <source>
        <dbReference type="EMBL" id="GAC29523.1"/>
    </source>
</evidence>
<feature type="transmembrane region" description="Helical" evidence="1">
    <location>
        <begin position="249"/>
        <end position="269"/>
    </location>
</feature>
<reference evidence="3" key="1">
    <citation type="journal article" date="2014" name="Environ. Microbiol.">
        <title>Comparative genomics of the marine bacterial genus Glaciecola reveals the high degree of genomic diversity and genomic characteristic for cold adaptation.</title>
        <authorList>
            <person name="Qin Q.L."/>
            <person name="Xie B.B."/>
            <person name="Yu Y."/>
            <person name="Shu Y.L."/>
            <person name="Rong J.C."/>
            <person name="Zhang Y.J."/>
            <person name="Zhao D.L."/>
            <person name="Chen X.L."/>
            <person name="Zhang X.Y."/>
            <person name="Chen B."/>
            <person name="Zhou B.C."/>
            <person name="Zhang Y.Z."/>
        </authorList>
    </citation>
    <scope>NUCLEOTIDE SEQUENCE [LARGE SCALE GENOMIC DNA]</scope>
    <source>
        <strain evidence="3">ACAM 615</strain>
    </source>
</reference>
<name>K6ZKV7_9ALTE</name>
<feature type="transmembrane region" description="Helical" evidence="1">
    <location>
        <begin position="52"/>
        <end position="75"/>
    </location>
</feature>
<keyword evidence="1" id="KW-1133">Transmembrane helix</keyword>
<dbReference type="SUPFAM" id="SSF103473">
    <property type="entry name" value="MFS general substrate transporter"/>
    <property type="match status" value="1"/>
</dbReference>
<feature type="transmembrane region" description="Helical" evidence="1">
    <location>
        <begin position="87"/>
        <end position="108"/>
    </location>
</feature>
<dbReference type="STRING" id="1121922.GCA_000428905_02118"/>
<feature type="transmembrane region" description="Helical" evidence="1">
    <location>
        <begin position="158"/>
        <end position="177"/>
    </location>
</feature>
<evidence type="ECO:0008006" key="4">
    <source>
        <dbReference type="Google" id="ProtNLM"/>
    </source>
</evidence>
<feature type="transmembrane region" description="Helical" evidence="1">
    <location>
        <begin position="129"/>
        <end position="152"/>
    </location>
</feature>
<dbReference type="Proteomes" id="UP000006251">
    <property type="component" value="Unassembled WGS sequence"/>
</dbReference>
<evidence type="ECO:0000313" key="3">
    <source>
        <dbReference type="Proteomes" id="UP000006251"/>
    </source>
</evidence>
<feature type="transmembrane region" description="Helical" evidence="1">
    <location>
        <begin position="306"/>
        <end position="326"/>
    </location>
</feature>
<feature type="transmembrane region" description="Helical" evidence="1">
    <location>
        <begin position="215"/>
        <end position="237"/>
    </location>
</feature>
<comment type="caution">
    <text evidence="2">The sequence shown here is derived from an EMBL/GenBank/DDBJ whole genome shotgun (WGS) entry which is preliminary data.</text>
</comment>
<dbReference type="InterPro" id="IPR036259">
    <property type="entry name" value="MFS_trans_sf"/>
</dbReference>
<protein>
    <recommendedName>
        <fullName evidence="4">Permease of the major facilitator superfamily</fullName>
    </recommendedName>
</protein>
<keyword evidence="3" id="KW-1185">Reference proteome</keyword>
<dbReference type="AlphaFoldDB" id="K6ZKV7"/>
<feature type="transmembrane region" description="Helical" evidence="1">
    <location>
        <begin position="374"/>
        <end position="392"/>
    </location>
</feature>
<organism evidence="2 3">
    <name type="scientific">Brumicola pallidula DSM 14239 = ACAM 615</name>
    <dbReference type="NCBI Taxonomy" id="1121922"/>
    <lineage>
        <taxon>Bacteria</taxon>
        <taxon>Pseudomonadati</taxon>
        <taxon>Pseudomonadota</taxon>
        <taxon>Gammaproteobacteria</taxon>
        <taxon>Alteromonadales</taxon>
        <taxon>Alteromonadaceae</taxon>
        <taxon>Brumicola</taxon>
    </lineage>
</organism>
<keyword evidence="1" id="KW-0472">Membrane</keyword>